<evidence type="ECO:0000313" key="2">
    <source>
        <dbReference type="Proteomes" id="UP000010445"/>
    </source>
</evidence>
<reference evidence="1 2" key="1">
    <citation type="submission" date="2012-05" db="EMBL/GenBank/DDBJ databases">
        <authorList>
            <person name="Weinstock G."/>
            <person name="Sodergren E."/>
            <person name="Lobos E.A."/>
            <person name="Fulton L."/>
            <person name="Fulton R."/>
            <person name="Courtney L."/>
            <person name="Fronick C."/>
            <person name="O'Laughlin M."/>
            <person name="Godfrey J."/>
            <person name="Wilson R.M."/>
            <person name="Miner T."/>
            <person name="Farmer C."/>
            <person name="Delehaunty K."/>
            <person name="Cordes M."/>
            <person name="Minx P."/>
            <person name="Tomlinson C."/>
            <person name="Chen J."/>
            <person name="Wollam A."/>
            <person name="Pepin K.H."/>
            <person name="Bhonagiri V."/>
            <person name="Zhang X."/>
            <person name="Suruliraj S."/>
            <person name="Warren W."/>
            <person name="Mitreva M."/>
            <person name="Mardis E.R."/>
            <person name="Wilson R.K."/>
        </authorList>
    </citation>
    <scope>NUCLEOTIDE SEQUENCE [LARGE SCALE GENOMIC DNA]</scope>
    <source>
        <strain evidence="1 2">F0235</strain>
    </source>
</reference>
<name>L1MA58_9CORY</name>
<dbReference type="PATRIC" id="fig|1035195.3.peg.2230"/>
<organism evidence="1 2">
    <name type="scientific">Corynebacterium durum F0235</name>
    <dbReference type="NCBI Taxonomy" id="1035195"/>
    <lineage>
        <taxon>Bacteria</taxon>
        <taxon>Bacillati</taxon>
        <taxon>Actinomycetota</taxon>
        <taxon>Actinomycetes</taxon>
        <taxon>Mycobacteriales</taxon>
        <taxon>Corynebacteriaceae</taxon>
        <taxon>Corynebacterium</taxon>
    </lineage>
</organism>
<accession>L1MA58</accession>
<dbReference type="AlphaFoldDB" id="L1MA58"/>
<dbReference type="Proteomes" id="UP000010445">
    <property type="component" value="Unassembled WGS sequence"/>
</dbReference>
<gene>
    <name evidence="1" type="ORF">HMPREF9997_02497</name>
</gene>
<dbReference type="STRING" id="1035195.HMPREF9997_02497"/>
<keyword evidence="2" id="KW-1185">Reference proteome</keyword>
<comment type="caution">
    <text evidence="1">The sequence shown here is derived from an EMBL/GenBank/DDBJ whole genome shotgun (WGS) entry which is preliminary data.</text>
</comment>
<dbReference type="HOGENOM" id="CLU_3232321_0_0_11"/>
<sequence>MFVWGTWGFGAARFVDTSKTYSFVYINDTAKIEAKTERFSAKI</sequence>
<dbReference type="EMBL" id="AMEM01000040">
    <property type="protein sequence ID" value="EKX88133.1"/>
    <property type="molecule type" value="Genomic_DNA"/>
</dbReference>
<protein>
    <submittedName>
        <fullName evidence="1">Uncharacterized protein</fullName>
    </submittedName>
</protein>
<evidence type="ECO:0000313" key="1">
    <source>
        <dbReference type="EMBL" id="EKX88133.1"/>
    </source>
</evidence>
<proteinExistence type="predicted"/>